<evidence type="ECO:0000313" key="12">
    <source>
        <dbReference type="Proteomes" id="UP000198512"/>
    </source>
</evidence>
<dbReference type="PROSITE" id="PS00211">
    <property type="entry name" value="ABC_TRANSPORTER_1"/>
    <property type="match status" value="1"/>
</dbReference>
<protein>
    <submittedName>
        <fullName evidence="11">ATP-binding cassette transporter</fullName>
    </submittedName>
</protein>
<evidence type="ECO:0000259" key="9">
    <source>
        <dbReference type="PROSITE" id="PS50893"/>
    </source>
</evidence>
<feature type="domain" description="ABC transporter" evidence="9">
    <location>
        <begin position="365"/>
        <end position="581"/>
    </location>
</feature>
<evidence type="ECO:0000256" key="5">
    <source>
        <dbReference type="ARBA" id="ARBA00022840"/>
    </source>
</evidence>
<feature type="transmembrane region" description="Helical" evidence="8">
    <location>
        <begin position="184"/>
        <end position="203"/>
    </location>
</feature>
<keyword evidence="4" id="KW-0547">Nucleotide-binding</keyword>
<dbReference type="PROSITE" id="PS50893">
    <property type="entry name" value="ABC_TRANSPORTER_2"/>
    <property type="match status" value="1"/>
</dbReference>
<dbReference type="EMBL" id="FOFP01000005">
    <property type="protein sequence ID" value="SEQ34149.1"/>
    <property type="molecule type" value="Genomic_DNA"/>
</dbReference>
<keyword evidence="12" id="KW-1185">Reference proteome</keyword>
<evidence type="ECO:0000256" key="1">
    <source>
        <dbReference type="ARBA" id="ARBA00004651"/>
    </source>
</evidence>
<evidence type="ECO:0000256" key="6">
    <source>
        <dbReference type="ARBA" id="ARBA00022989"/>
    </source>
</evidence>
<dbReference type="CDD" id="cd03223">
    <property type="entry name" value="ABCD_peroxisomal_ALDP"/>
    <property type="match status" value="1"/>
</dbReference>
<sequence length="582" mass="66169">MPTAPLIYNDPRNAKLNGLFFRRLYRLCLPYWTRKDAWKSWLALALLLGSASGFAVLGGYLSQLTADTTNALVDKDQVYWRLMIWMSFVGLLISGATLTTSLISTKLLLHWREWMTAKLMDDYLDKRTYYEIQKNDLLDNPDQRIQEEVAPFCQTMMGIPQYIFSSLTMLGVQAGVLMSISMSMFWAVIIYSVVNTLITLWLYHPLIKQYWNSTMANAELRSSLMHLRNNAENIAFYRGEKNERSTLQSRLNDLATAQMRIILYNLRISSVTEVMGKIFNLLPLIFIVPLYFQGEFQFGTIDQATAAAAMMLSGLSTINTFIPTLTQVVPTTVRLAEIQEKLQEVIAAAKKDSTSRISLGEAQTIRLNQVDIYTPQGEQLLVKDLSIGIEPGQHTVIIGQTGVGKSSLLRALAGLWTRGHGQIEMPSIEHLMFIPQRPYMILSDLRSQLLYPRIDDQVDDDRLYRAFASLGQADFIDQHDGLDSIKDWRRTLSLGEQQLVAFARIVLRQPRYLFLDEATSALDIQSEQRVYQCLSELGITFISVGHRESILPFHRQTLQLLAEGHWHVTQQSERALPSPALA</sequence>
<keyword evidence="6 8" id="KW-1133">Transmembrane helix</keyword>
<keyword evidence="3 8" id="KW-0812">Transmembrane</keyword>
<dbReference type="InterPro" id="IPR003593">
    <property type="entry name" value="AAA+_ATPase"/>
</dbReference>
<dbReference type="RefSeq" id="WP_069518281.1">
    <property type="nucleotide sequence ID" value="NZ_FOFP01000005.1"/>
</dbReference>
<comment type="caution">
    <text evidence="11">The sequence shown here is derived from an EMBL/GenBank/DDBJ whole genome shotgun (WGS) entry which is preliminary data.</text>
</comment>
<feature type="transmembrane region" description="Helical" evidence="8">
    <location>
        <begin position="162"/>
        <end position="178"/>
    </location>
</feature>
<evidence type="ECO:0000256" key="4">
    <source>
        <dbReference type="ARBA" id="ARBA00022741"/>
    </source>
</evidence>
<evidence type="ECO:0000256" key="2">
    <source>
        <dbReference type="ARBA" id="ARBA00022448"/>
    </source>
</evidence>
<comment type="subcellular location">
    <subcellularLocation>
        <location evidence="1">Cell membrane</location>
        <topology evidence="1">Multi-pass membrane protein</topology>
    </subcellularLocation>
</comment>
<feature type="transmembrane region" description="Helical" evidence="8">
    <location>
        <begin position="41"/>
        <end position="62"/>
    </location>
</feature>
<name>A0ABY1B9Y7_9PSED</name>
<dbReference type="InterPro" id="IPR003439">
    <property type="entry name" value="ABC_transporter-like_ATP-bd"/>
</dbReference>
<keyword evidence="2" id="KW-0813">Transport</keyword>
<dbReference type="PANTHER" id="PTHR11384:SF59">
    <property type="entry name" value="LYSOSOMAL COBALAMIN TRANSPORTER ABCD4"/>
    <property type="match status" value="1"/>
</dbReference>
<dbReference type="Proteomes" id="UP000198512">
    <property type="component" value="Unassembled WGS sequence"/>
</dbReference>
<evidence type="ECO:0000313" key="11">
    <source>
        <dbReference type="EMBL" id="SEQ34149.1"/>
    </source>
</evidence>
<feature type="domain" description="ABC transmembrane type-1" evidence="10">
    <location>
        <begin position="42"/>
        <end position="327"/>
    </location>
</feature>
<dbReference type="InterPro" id="IPR011527">
    <property type="entry name" value="ABC1_TM_dom"/>
</dbReference>
<evidence type="ECO:0000256" key="8">
    <source>
        <dbReference type="SAM" id="Phobius"/>
    </source>
</evidence>
<dbReference type="SUPFAM" id="SSF52540">
    <property type="entry name" value="P-loop containing nucleoside triphosphate hydrolases"/>
    <property type="match status" value="1"/>
</dbReference>
<dbReference type="Gene3D" id="3.40.50.300">
    <property type="entry name" value="P-loop containing nucleotide triphosphate hydrolases"/>
    <property type="match status" value="1"/>
</dbReference>
<keyword evidence="7 8" id="KW-0472">Membrane</keyword>
<dbReference type="PANTHER" id="PTHR11384">
    <property type="entry name" value="ATP-BINDING CASSETTE, SUB-FAMILY D MEMBER"/>
    <property type="match status" value="1"/>
</dbReference>
<evidence type="ECO:0000256" key="3">
    <source>
        <dbReference type="ARBA" id="ARBA00022692"/>
    </source>
</evidence>
<accession>A0ABY1B9Y7</accession>
<dbReference type="Gene3D" id="1.20.1560.10">
    <property type="entry name" value="ABC transporter type 1, transmembrane domain"/>
    <property type="match status" value="1"/>
</dbReference>
<dbReference type="SUPFAM" id="SSF90123">
    <property type="entry name" value="ABC transporter transmembrane region"/>
    <property type="match status" value="1"/>
</dbReference>
<dbReference type="InterPro" id="IPR017871">
    <property type="entry name" value="ABC_transporter-like_CS"/>
</dbReference>
<organism evidence="11 12">
    <name type="scientific">Pseudomonas cuatrocienegasensis</name>
    <dbReference type="NCBI Taxonomy" id="543360"/>
    <lineage>
        <taxon>Bacteria</taxon>
        <taxon>Pseudomonadati</taxon>
        <taxon>Pseudomonadota</taxon>
        <taxon>Gammaproteobacteria</taxon>
        <taxon>Pseudomonadales</taxon>
        <taxon>Pseudomonadaceae</taxon>
        <taxon>Pseudomonas</taxon>
    </lineage>
</organism>
<evidence type="ECO:0000256" key="7">
    <source>
        <dbReference type="ARBA" id="ARBA00023136"/>
    </source>
</evidence>
<feature type="transmembrane region" description="Helical" evidence="8">
    <location>
        <begin position="82"/>
        <end position="109"/>
    </location>
</feature>
<dbReference type="GO" id="GO:0005524">
    <property type="term" value="F:ATP binding"/>
    <property type="evidence" value="ECO:0007669"/>
    <property type="project" value="UniProtKB-KW"/>
</dbReference>
<dbReference type="Pfam" id="PF00005">
    <property type="entry name" value="ABC_tran"/>
    <property type="match status" value="1"/>
</dbReference>
<dbReference type="Pfam" id="PF06472">
    <property type="entry name" value="ABC_membrane_2"/>
    <property type="match status" value="1"/>
</dbReference>
<dbReference type="SMART" id="SM00382">
    <property type="entry name" value="AAA"/>
    <property type="match status" value="1"/>
</dbReference>
<dbReference type="InterPro" id="IPR027417">
    <property type="entry name" value="P-loop_NTPase"/>
</dbReference>
<proteinExistence type="predicted"/>
<keyword evidence="5 11" id="KW-0067">ATP-binding</keyword>
<gene>
    <name evidence="11" type="ORF">SAMN05216600_10596</name>
</gene>
<dbReference type="PROSITE" id="PS50929">
    <property type="entry name" value="ABC_TM1F"/>
    <property type="match status" value="1"/>
</dbReference>
<evidence type="ECO:0000259" key="10">
    <source>
        <dbReference type="PROSITE" id="PS50929"/>
    </source>
</evidence>
<dbReference type="InterPro" id="IPR050835">
    <property type="entry name" value="ABC_transporter_sub-D"/>
</dbReference>
<reference evidence="11 12" key="1">
    <citation type="submission" date="2016-10" db="EMBL/GenBank/DDBJ databases">
        <authorList>
            <person name="Varghese N."/>
            <person name="Submissions S."/>
        </authorList>
    </citation>
    <scope>NUCLEOTIDE SEQUENCE [LARGE SCALE GENOMIC DNA]</scope>
    <source>
        <strain evidence="11 12">CIP 109853</strain>
    </source>
</reference>
<feature type="transmembrane region" description="Helical" evidence="8">
    <location>
        <begin position="274"/>
        <end position="292"/>
    </location>
</feature>
<dbReference type="InterPro" id="IPR036640">
    <property type="entry name" value="ABC1_TM_sf"/>
</dbReference>